<sequence length="53" mass="6261">MNCKHIEELKGKEQYWQISRTCSTVMVLFVELLTSEEIQQGVPMFVISFHKPF</sequence>
<reference evidence="1" key="1">
    <citation type="submission" date="2018-02" db="EMBL/GenBank/DDBJ databases">
        <title>Rhizophora mucronata_Transcriptome.</title>
        <authorList>
            <person name="Meera S.P."/>
            <person name="Sreeshan A."/>
            <person name="Augustine A."/>
        </authorList>
    </citation>
    <scope>NUCLEOTIDE SEQUENCE</scope>
    <source>
        <tissue evidence="1">Leaf</tissue>
    </source>
</reference>
<dbReference type="AlphaFoldDB" id="A0A2P2LIU7"/>
<evidence type="ECO:0000313" key="1">
    <source>
        <dbReference type="EMBL" id="MBX17880.1"/>
    </source>
</evidence>
<organism evidence="1">
    <name type="scientific">Rhizophora mucronata</name>
    <name type="common">Asiatic mangrove</name>
    <dbReference type="NCBI Taxonomy" id="61149"/>
    <lineage>
        <taxon>Eukaryota</taxon>
        <taxon>Viridiplantae</taxon>
        <taxon>Streptophyta</taxon>
        <taxon>Embryophyta</taxon>
        <taxon>Tracheophyta</taxon>
        <taxon>Spermatophyta</taxon>
        <taxon>Magnoliopsida</taxon>
        <taxon>eudicotyledons</taxon>
        <taxon>Gunneridae</taxon>
        <taxon>Pentapetalae</taxon>
        <taxon>rosids</taxon>
        <taxon>fabids</taxon>
        <taxon>Malpighiales</taxon>
        <taxon>Rhizophoraceae</taxon>
        <taxon>Rhizophora</taxon>
    </lineage>
</organism>
<protein>
    <submittedName>
        <fullName evidence="1">Cation exchanger family protein</fullName>
    </submittedName>
</protein>
<dbReference type="EMBL" id="GGEC01037396">
    <property type="protein sequence ID" value="MBX17880.1"/>
    <property type="molecule type" value="Transcribed_RNA"/>
</dbReference>
<name>A0A2P2LIU7_RHIMU</name>
<proteinExistence type="predicted"/>
<accession>A0A2P2LIU7</accession>